<dbReference type="Gramene" id="TraesCS7B03G0609600.1">
    <property type="protein sequence ID" value="TraesCS7B03G0609600.1.CDS1"/>
    <property type="gene ID" value="TraesCS7B03G0609600"/>
</dbReference>
<evidence type="ECO:0000313" key="2">
    <source>
        <dbReference type="Proteomes" id="UP000019116"/>
    </source>
</evidence>
<dbReference type="Gramene" id="TraesLDM7B03G04153930.1">
    <property type="protein sequence ID" value="TraesLDM7B03G04153930.1.CDS1"/>
    <property type="gene ID" value="TraesLDM7B03G04153930"/>
</dbReference>
<dbReference type="GeneID" id="123159252"/>
<gene>
    <name evidence="1" type="primary">LOC123159252</name>
</gene>
<dbReference type="Gramene" id="TraesJAG7B03G04133160.1">
    <property type="protein sequence ID" value="TraesJAG7B03G04133160.1.CDS1"/>
    <property type="gene ID" value="TraesJAG7B03G04133160"/>
</dbReference>
<dbReference type="OrthoDB" id="635005at2759"/>
<dbReference type="Gramene" id="TraesARI7B03G04141560.1">
    <property type="protein sequence ID" value="TraesARI7B03G04141560.1.CDS1"/>
    <property type="gene ID" value="TraesARI7B03G04141560"/>
</dbReference>
<dbReference type="EnsemblPlants" id="TraesCS7B02G216000.1">
    <property type="protein sequence ID" value="TraesCS7B02G216000.1.cds1"/>
    <property type="gene ID" value="TraesCS7B02G216000"/>
</dbReference>
<dbReference type="Gramene" id="TraesLAC7B03G04096870.1">
    <property type="protein sequence ID" value="TraesLAC7B03G04096870.1.CDS1"/>
    <property type="gene ID" value="TraesLAC7B03G04096870"/>
</dbReference>
<organism evidence="1">
    <name type="scientific">Triticum aestivum</name>
    <name type="common">Wheat</name>
    <dbReference type="NCBI Taxonomy" id="4565"/>
    <lineage>
        <taxon>Eukaryota</taxon>
        <taxon>Viridiplantae</taxon>
        <taxon>Streptophyta</taxon>
        <taxon>Embryophyta</taxon>
        <taxon>Tracheophyta</taxon>
        <taxon>Spermatophyta</taxon>
        <taxon>Magnoliopsida</taxon>
        <taxon>Liliopsida</taxon>
        <taxon>Poales</taxon>
        <taxon>Poaceae</taxon>
        <taxon>BOP clade</taxon>
        <taxon>Pooideae</taxon>
        <taxon>Triticodae</taxon>
        <taxon>Triticeae</taxon>
        <taxon>Triticinae</taxon>
        <taxon>Triticum</taxon>
    </lineage>
</organism>
<dbReference type="Gramene" id="TraesROB_scaffold_029035_01G000100.1">
    <property type="protein sequence ID" value="TraesROB_scaffold_029035_01G000100.1"/>
    <property type="gene ID" value="TraesROB_scaffold_029035_01G000100"/>
</dbReference>
<keyword evidence="2" id="KW-1185">Reference proteome</keyword>
<dbReference type="Gramene" id="TraesCAD_scaffold_031798_01G000200.1">
    <property type="protein sequence ID" value="TraesCAD_scaffold_031798_01G000200.1"/>
    <property type="gene ID" value="TraesCAD_scaffold_031798_01G000200"/>
</dbReference>
<dbReference type="Gramene" id="TraesJUL7B03G04189370.1">
    <property type="protein sequence ID" value="TraesJUL7B03G04189370.1.CDS1"/>
    <property type="gene ID" value="TraesJUL7B03G04189370"/>
</dbReference>
<dbReference type="Gramene" id="TraesCLE_scaffold_144609_01G000100.1">
    <property type="protein sequence ID" value="TraesCLE_scaffold_144609_01G000100.1"/>
    <property type="gene ID" value="TraesCLE_scaffold_144609_01G000100"/>
</dbReference>
<dbReference type="Gramene" id="TraesNOR7B03G04196650.1">
    <property type="protein sequence ID" value="TraesNOR7B03G04196650.1.CDS1"/>
    <property type="gene ID" value="TraesNOR7B03G04196650"/>
</dbReference>
<reference evidence="1" key="1">
    <citation type="submission" date="2018-08" db="EMBL/GenBank/DDBJ databases">
        <authorList>
            <person name="Rossello M."/>
        </authorList>
    </citation>
    <scope>NUCLEOTIDE SEQUENCE [LARGE SCALE GENOMIC DNA]</scope>
    <source>
        <strain evidence="1">cv. Chinese Spring</strain>
    </source>
</reference>
<dbReference type="Pfam" id="PF07893">
    <property type="entry name" value="DUF1668"/>
    <property type="match status" value="1"/>
</dbReference>
<evidence type="ECO:0008006" key="3">
    <source>
        <dbReference type="Google" id="ProtNLM"/>
    </source>
</evidence>
<dbReference type="Proteomes" id="UP000019116">
    <property type="component" value="Chromosome 7B"/>
</dbReference>
<dbReference type="Gramene" id="TraesSTA7B03G04146370.1">
    <property type="protein sequence ID" value="TraesSTA7B03G04146370.1.CDS1"/>
    <property type="gene ID" value="TraesSTA7B03G04146370"/>
</dbReference>
<dbReference type="Gramene" id="TraesPARA_EIv1.0_2426030.1">
    <property type="protein sequence ID" value="TraesPARA_EIv1.0_2426030.1.CDS1"/>
    <property type="gene ID" value="TraesPARA_EIv1.0_2426030"/>
</dbReference>
<dbReference type="AlphaFoldDB" id="A0A3B6SHY8"/>
<sequence length="390" mass="44257">MGFLFSKYLARRGTRISKRRSGQRVGGRERKRRRHHLYLVFDDWSLGYSIRKVDSSPGSRRQSAVRRLPRPFFRLQAPHGSPEYFASAFGTNILSMHPRSTSCNSLLSGSCILTLDVRSRAITFGPRLENTITLCPRWKNPINPIYLAVDNKLFTLSKHSFEILSLDLLSPVPPDRSGRVRWSWEVLTKQPFKVRNVTSYALNPYSQSFLVSTTKKAIADTFAFDTVKLSWKQVGKWALPFHGRGHFDPLLGAFVGLSKDPDTFGQLYFCYMPSSDTGHTPKSKLGKMKLLSEDPAERHVSATLVYMGRRSKFCLIECVSIEGDSADQELKEEGVMPRPGRCLYRLTTFSLSHDMNGDPTTGGSCRVQYYKVPEATTPTFLFADPVVFWM</sequence>
<dbReference type="Gramene" id="TraesWEE_scaffold_084214_01G000100.1">
    <property type="protein sequence ID" value="TraesWEE_scaffold_084214_01G000100.1"/>
    <property type="gene ID" value="TraesWEE_scaffold_084214_01G000100"/>
</dbReference>
<dbReference type="RefSeq" id="XP_044433012.1">
    <property type="nucleotide sequence ID" value="XM_044577077.1"/>
</dbReference>
<dbReference type="OMA" id="QRSATYR"/>
<evidence type="ECO:0000313" key="1">
    <source>
        <dbReference type="EnsemblPlants" id="TraesCS7B02G216000.1.cds1"/>
    </source>
</evidence>
<dbReference type="Gramene" id="TraesMAC7B03G04145500.1">
    <property type="protein sequence ID" value="TraesMAC7B03G04145500.1.CDS1"/>
    <property type="gene ID" value="TraesMAC7B03G04145500"/>
</dbReference>
<dbReference type="PANTHER" id="PTHR33085:SF42">
    <property type="entry name" value="DUF1618 DOMAIN-CONTAINING PROTEIN"/>
    <property type="match status" value="1"/>
</dbReference>
<proteinExistence type="predicted"/>
<reference evidence="1" key="2">
    <citation type="submission" date="2018-10" db="UniProtKB">
        <authorList>
            <consortium name="EnsemblPlants"/>
        </authorList>
    </citation>
    <scope>IDENTIFICATION</scope>
</reference>
<dbReference type="Gramene" id="TraesSYM7B03G04199390.1">
    <property type="protein sequence ID" value="TraesSYM7B03G04199390.1.CDS1"/>
    <property type="gene ID" value="TraesSYM7B03G04199390"/>
</dbReference>
<dbReference type="Gramene" id="TraesRN7B0100610800.1">
    <property type="protein sequence ID" value="TraesRN7B0100610800.1"/>
    <property type="gene ID" value="TraesRN7B0100610800"/>
</dbReference>
<accession>A0A3B6SHY8</accession>
<dbReference type="PANTHER" id="PTHR33085">
    <property type="entry name" value="OS12G0113100 PROTEIN-RELATED"/>
    <property type="match status" value="1"/>
</dbReference>
<dbReference type="Gramene" id="TraesCS7B02G216000.1">
    <property type="protein sequence ID" value="TraesCS7B02G216000.1.cds1"/>
    <property type="gene ID" value="TraesCS7B02G216000"/>
</dbReference>
<dbReference type="InterPro" id="IPR012871">
    <property type="entry name" value="DUF1668_ORYSA"/>
</dbReference>
<name>A0A3B6SHY8_WHEAT</name>
<protein>
    <recommendedName>
        <fullName evidence="3">DUF295 domain-containing protein</fullName>
    </recommendedName>
</protein>